<dbReference type="Proteomes" id="UP001381693">
    <property type="component" value="Unassembled WGS sequence"/>
</dbReference>
<name>A0AAN8ZYY3_HALRR</name>
<dbReference type="AlphaFoldDB" id="A0AAN8ZYY3"/>
<evidence type="ECO:0000313" key="2">
    <source>
        <dbReference type="Proteomes" id="UP001381693"/>
    </source>
</evidence>
<proteinExistence type="predicted"/>
<organism evidence="1 2">
    <name type="scientific">Halocaridina rubra</name>
    <name type="common">Hawaiian red shrimp</name>
    <dbReference type="NCBI Taxonomy" id="373956"/>
    <lineage>
        <taxon>Eukaryota</taxon>
        <taxon>Metazoa</taxon>
        <taxon>Ecdysozoa</taxon>
        <taxon>Arthropoda</taxon>
        <taxon>Crustacea</taxon>
        <taxon>Multicrustacea</taxon>
        <taxon>Malacostraca</taxon>
        <taxon>Eumalacostraca</taxon>
        <taxon>Eucarida</taxon>
        <taxon>Decapoda</taxon>
        <taxon>Pleocyemata</taxon>
        <taxon>Caridea</taxon>
        <taxon>Atyoidea</taxon>
        <taxon>Atyidae</taxon>
        <taxon>Halocaridina</taxon>
    </lineage>
</organism>
<dbReference type="EMBL" id="JAXCGZ010022001">
    <property type="protein sequence ID" value="KAK7039133.1"/>
    <property type="molecule type" value="Genomic_DNA"/>
</dbReference>
<evidence type="ECO:0000313" key="1">
    <source>
        <dbReference type="EMBL" id="KAK7039133.1"/>
    </source>
</evidence>
<sequence>MPDDELEHSSPSTVFGSHHPDFLSGFTPQDFHSFACASKAAGTDEVPYGGGQCPVVAGSALWWRAQHQRIAPTYSLRVVRGD</sequence>
<reference evidence="1 2" key="1">
    <citation type="submission" date="2023-11" db="EMBL/GenBank/DDBJ databases">
        <title>Halocaridina rubra genome assembly.</title>
        <authorList>
            <person name="Smith C."/>
        </authorList>
    </citation>
    <scope>NUCLEOTIDE SEQUENCE [LARGE SCALE GENOMIC DNA]</scope>
    <source>
        <strain evidence="1">EP-1</strain>
        <tissue evidence="1">Whole</tissue>
    </source>
</reference>
<protein>
    <submittedName>
        <fullName evidence="1">Uncharacterized protein</fullName>
    </submittedName>
</protein>
<gene>
    <name evidence="1" type="ORF">SK128_028285</name>
</gene>
<accession>A0AAN8ZYY3</accession>
<comment type="caution">
    <text evidence="1">The sequence shown here is derived from an EMBL/GenBank/DDBJ whole genome shotgun (WGS) entry which is preliminary data.</text>
</comment>
<keyword evidence="2" id="KW-1185">Reference proteome</keyword>